<sequence>MVAAMFRVFKTSILILSLLAPVAAQAEADVKNGEKIYKKCYFCHTLDHPTNRMGPHLVDLQGRKAGTIEGFRYSEAMRQAGENGLIWNDATLKEFLTSPKTMMPGTSMRFWGLWESQIDDLLAYIKSKSEAVPSE</sequence>
<dbReference type="InterPro" id="IPR036909">
    <property type="entry name" value="Cyt_c-like_dom_sf"/>
</dbReference>
<evidence type="ECO:0000256" key="3">
    <source>
        <dbReference type="ARBA" id="ARBA00022723"/>
    </source>
</evidence>
<keyword evidence="1" id="KW-0813">Transport</keyword>
<protein>
    <submittedName>
        <fullName evidence="9">Cytochrome c</fullName>
    </submittedName>
</protein>
<dbReference type="AlphaFoldDB" id="A0A366EAE8"/>
<dbReference type="OrthoDB" id="9805828at2"/>
<dbReference type="SUPFAM" id="SSF46626">
    <property type="entry name" value="Cytochrome c"/>
    <property type="match status" value="1"/>
</dbReference>
<dbReference type="EMBL" id="QNRH01000001">
    <property type="protein sequence ID" value="RBO99287.1"/>
    <property type="molecule type" value="Genomic_DNA"/>
</dbReference>
<dbReference type="Proteomes" id="UP000252893">
    <property type="component" value="Unassembled WGS sequence"/>
</dbReference>
<evidence type="ECO:0000313" key="10">
    <source>
        <dbReference type="Proteomes" id="UP000252893"/>
    </source>
</evidence>
<evidence type="ECO:0000256" key="5">
    <source>
        <dbReference type="ARBA" id="ARBA00023004"/>
    </source>
</evidence>
<feature type="signal peptide" evidence="7">
    <location>
        <begin position="1"/>
        <end position="26"/>
    </location>
</feature>
<dbReference type="InterPro" id="IPR009056">
    <property type="entry name" value="Cyt_c-like_dom"/>
</dbReference>
<keyword evidence="3 6" id="KW-0479">Metal-binding</keyword>
<organism evidence="9 10">
    <name type="scientific">Pseudochrobactrum asaccharolyticum</name>
    <dbReference type="NCBI Taxonomy" id="354351"/>
    <lineage>
        <taxon>Bacteria</taxon>
        <taxon>Pseudomonadati</taxon>
        <taxon>Pseudomonadota</taxon>
        <taxon>Alphaproteobacteria</taxon>
        <taxon>Hyphomicrobiales</taxon>
        <taxon>Brucellaceae</taxon>
        <taxon>Pseudochrobactrum</taxon>
    </lineage>
</organism>
<dbReference type="PROSITE" id="PS51007">
    <property type="entry name" value="CYTC"/>
    <property type="match status" value="1"/>
</dbReference>
<name>A0A366EAE8_9HYPH</name>
<reference evidence="9 10" key="1">
    <citation type="submission" date="2018-06" db="EMBL/GenBank/DDBJ databases">
        <title>Genomic Encyclopedia of Type Strains, Phase IV (KMG-IV): sequencing the most valuable type-strain genomes for metagenomic binning, comparative biology and taxonomic classification.</title>
        <authorList>
            <person name="Goeker M."/>
        </authorList>
    </citation>
    <scope>NUCLEOTIDE SEQUENCE [LARGE SCALE GENOMIC DNA]</scope>
    <source>
        <strain evidence="9 10">DSM 25619</strain>
    </source>
</reference>
<evidence type="ECO:0000256" key="4">
    <source>
        <dbReference type="ARBA" id="ARBA00022982"/>
    </source>
</evidence>
<gene>
    <name evidence="9" type="ORF">DFR47_101902</name>
</gene>
<evidence type="ECO:0000256" key="6">
    <source>
        <dbReference type="PROSITE-ProRule" id="PRU00433"/>
    </source>
</evidence>
<evidence type="ECO:0000259" key="8">
    <source>
        <dbReference type="PROSITE" id="PS51007"/>
    </source>
</evidence>
<evidence type="ECO:0000256" key="7">
    <source>
        <dbReference type="SAM" id="SignalP"/>
    </source>
</evidence>
<evidence type="ECO:0000313" key="9">
    <source>
        <dbReference type="EMBL" id="RBO99287.1"/>
    </source>
</evidence>
<proteinExistence type="predicted"/>
<feature type="chain" id="PRO_5017025393" evidence="7">
    <location>
        <begin position="27"/>
        <end position="135"/>
    </location>
</feature>
<dbReference type="GO" id="GO:0020037">
    <property type="term" value="F:heme binding"/>
    <property type="evidence" value="ECO:0007669"/>
    <property type="project" value="InterPro"/>
</dbReference>
<feature type="domain" description="Cytochrome c" evidence="8">
    <location>
        <begin position="28"/>
        <end position="129"/>
    </location>
</feature>
<dbReference type="InterPro" id="IPR002327">
    <property type="entry name" value="Cyt_c_1A/1B"/>
</dbReference>
<keyword evidence="10" id="KW-1185">Reference proteome</keyword>
<keyword evidence="2 6" id="KW-0349">Heme</keyword>
<dbReference type="PRINTS" id="PR00604">
    <property type="entry name" value="CYTCHRMECIAB"/>
</dbReference>
<dbReference type="GO" id="GO:0009055">
    <property type="term" value="F:electron transfer activity"/>
    <property type="evidence" value="ECO:0007669"/>
    <property type="project" value="InterPro"/>
</dbReference>
<dbReference type="GO" id="GO:0046872">
    <property type="term" value="F:metal ion binding"/>
    <property type="evidence" value="ECO:0007669"/>
    <property type="project" value="UniProtKB-KW"/>
</dbReference>
<accession>A0A366EAE8</accession>
<evidence type="ECO:0000256" key="2">
    <source>
        <dbReference type="ARBA" id="ARBA00022617"/>
    </source>
</evidence>
<dbReference type="PANTHER" id="PTHR11961">
    <property type="entry name" value="CYTOCHROME C"/>
    <property type="match status" value="1"/>
</dbReference>
<keyword evidence="7" id="KW-0732">Signal</keyword>
<dbReference type="Gene3D" id="1.10.760.10">
    <property type="entry name" value="Cytochrome c-like domain"/>
    <property type="match status" value="1"/>
</dbReference>
<dbReference type="Pfam" id="PF00034">
    <property type="entry name" value="Cytochrom_C"/>
    <property type="match status" value="1"/>
</dbReference>
<keyword evidence="4" id="KW-0249">Electron transport</keyword>
<evidence type="ECO:0000256" key="1">
    <source>
        <dbReference type="ARBA" id="ARBA00022448"/>
    </source>
</evidence>
<keyword evidence="5 6" id="KW-0408">Iron</keyword>
<comment type="caution">
    <text evidence="9">The sequence shown here is derived from an EMBL/GenBank/DDBJ whole genome shotgun (WGS) entry which is preliminary data.</text>
</comment>